<accession>C5B6I3</accession>
<dbReference type="Proteomes" id="UP000009081">
    <property type="component" value="Plasmid megaplasmid"/>
</dbReference>
<dbReference type="HOGENOM" id="CLU_2012578_0_0_5"/>
<protein>
    <submittedName>
        <fullName evidence="1">Uncharacterized protein</fullName>
    </submittedName>
</protein>
<organism evidence="1 2">
    <name type="scientific">Methylorubrum extorquens (strain ATCC 14718 / DSM 1338 / JCM 2805 / NCIMB 9133 / AM1)</name>
    <name type="common">Methylobacterium extorquens</name>
    <dbReference type="NCBI Taxonomy" id="272630"/>
    <lineage>
        <taxon>Bacteria</taxon>
        <taxon>Pseudomonadati</taxon>
        <taxon>Pseudomonadota</taxon>
        <taxon>Alphaproteobacteria</taxon>
        <taxon>Hyphomicrobiales</taxon>
        <taxon>Methylobacteriaceae</taxon>
        <taxon>Methylorubrum</taxon>
    </lineage>
</organism>
<evidence type="ECO:0000313" key="1">
    <source>
        <dbReference type="EMBL" id="ACS44065.1"/>
    </source>
</evidence>
<dbReference type="EMBL" id="CP001511">
    <property type="protein sequence ID" value="ACS44065.1"/>
    <property type="molecule type" value="Genomic_DNA"/>
</dbReference>
<sequence length="123" mass="13391">MTGFAVEAIRRAVLEIGKGRIEVDRFTNAVAVSVYGATETLHSAFAVQNEVPSGYKPEAMADENVLEVMRHRVTDQPILIPFEGLGIELVAAQTEQFFDVIVRKSGDHEPIHGDTVPLAVFAA</sequence>
<gene>
    <name evidence="1" type="ordered locus">MexAM1_META2p1327</name>
</gene>
<proteinExistence type="predicted"/>
<dbReference type="AlphaFoldDB" id="C5B6I3"/>
<dbReference type="RefSeq" id="WP_003607449.1">
    <property type="nucleotide sequence ID" value="NC_012811.1"/>
</dbReference>
<keyword evidence="2" id="KW-1185">Reference proteome</keyword>
<geneLocation type="plasmid" evidence="1 2">
    <name>megaplasmid</name>
</geneLocation>
<keyword evidence="1" id="KW-0614">Plasmid</keyword>
<name>C5B6I3_METEA</name>
<reference evidence="1 2" key="1">
    <citation type="journal article" date="2009" name="PLoS ONE">
        <title>Methylobacterium genome sequences: a reference blueprint to investigate microbial metabolism of C1 compounds from natural and industrial sources.</title>
        <authorList>
            <person name="Vuilleumier S."/>
            <person name="Chistoserdova L."/>
            <person name="Lee M.-C."/>
            <person name="Bringel F."/>
            <person name="Lajus A."/>
            <person name="Zhou Y."/>
            <person name="Gourion B."/>
            <person name="Barbe V."/>
            <person name="Chang J."/>
            <person name="Cruveiller S."/>
            <person name="Dossat C."/>
            <person name="Gillett W."/>
            <person name="Gruffaz C."/>
            <person name="Haugen E."/>
            <person name="Hourcade E."/>
            <person name="Levy R."/>
            <person name="Mangenot S."/>
            <person name="Muller E."/>
            <person name="Nadalig T."/>
            <person name="Pagni M."/>
            <person name="Penny C."/>
            <person name="Peyraud R."/>
            <person name="Robinson D.G."/>
            <person name="Roche D."/>
            <person name="Rouy Z."/>
            <person name="Saenampechek C."/>
            <person name="Salvignol G."/>
            <person name="Vallenet D."/>
            <person name="Wu Z."/>
            <person name="Marx C.J."/>
            <person name="Vorholt J.A."/>
            <person name="Olson M.V."/>
            <person name="Kaul R."/>
            <person name="Weissenbach J."/>
            <person name="Medigue C."/>
            <person name="Lidstrom M.E."/>
        </authorList>
    </citation>
    <scope>NUCLEOTIDE SEQUENCE [LARGE SCALE GENOMIC DNA]</scope>
    <source>
        <strain evidence="2">ATCC 14718 / DSM 1338 / JCM 2805 / NCIMB 9133 / AM1</strain>
    </source>
</reference>
<dbReference type="KEGG" id="mea:Mex_2p1327"/>
<evidence type="ECO:0000313" key="2">
    <source>
        <dbReference type="Proteomes" id="UP000009081"/>
    </source>
</evidence>